<gene>
    <name evidence="4" type="ORF">SeMB42_g06498</name>
</gene>
<dbReference type="AlphaFoldDB" id="A0A507CBZ1"/>
<dbReference type="EMBL" id="QEAN01000370">
    <property type="protein sequence ID" value="TPX39050.1"/>
    <property type="molecule type" value="Genomic_DNA"/>
</dbReference>
<keyword evidence="2" id="KW-0812">Transmembrane</keyword>
<organism evidence="4 5">
    <name type="scientific">Synchytrium endobioticum</name>
    <dbReference type="NCBI Taxonomy" id="286115"/>
    <lineage>
        <taxon>Eukaryota</taxon>
        <taxon>Fungi</taxon>
        <taxon>Fungi incertae sedis</taxon>
        <taxon>Chytridiomycota</taxon>
        <taxon>Chytridiomycota incertae sedis</taxon>
        <taxon>Chytridiomycetes</taxon>
        <taxon>Synchytriales</taxon>
        <taxon>Synchytriaceae</taxon>
        <taxon>Synchytrium</taxon>
    </lineage>
</organism>
<sequence>MKLWVLLCPVLMGLDRILAQPPPGYPQHTVQGGGCEASSLHSAAVTRRNHETGSGNPLDAGVALRSSEPKGARDRANPALEAILRAPLIVLGLLLGSLVALALAPMVAAIILGAFTIALGQDLFLTTLRLINGVYTWMRDACRERPCVTTQSFRSRLLDTAITLLPIPACLDIRSRKDDICPHCVQWKRHAEGSFSVSPAAPDSRHADPAVPDVPERRPVGASEMREMLQRMDTRLAAINDALCLNDYGTRETIEAARQHHVLMAEAKEIIAELRDIRDSAREPSDGATGPIEYDRRSTPAILAAPLHGSLGSSSSSVRSTAGMEPLHDPSGCVQGFHSDPSVARDALSERRHEALISGSAPRY</sequence>
<keyword evidence="3" id="KW-0732">Signal</keyword>
<feature type="chain" id="PRO_5021446580" evidence="3">
    <location>
        <begin position="20"/>
        <end position="364"/>
    </location>
</feature>
<name>A0A507CBZ1_9FUNG</name>
<keyword evidence="5" id="KW-1185">Reference proteome</keyword>
<feature type="signal peptide" evidence="3">
    <location>
        <begin position="1"/>
        <end position="19"/>
    </location>
</feature>
<evidence type="ECO:0000313" key="4">
    <source>
        <dbReference type="EMBL" id="TPX39050.1"/>
    </source>
</evidence>
<evidence type="ECO:0000256" key="1">
    <source>
        <dbReference type="SAM" id="MobiDB-lite"/>
    </source>
</evidence>
<dbReference type="VEuPathDB" id="FungiDB:SeMB42_g06498"/>
<keyword evidence="2" id="KW-0472">Membrane</keyword>
<evidence type="ECO:0000256" key="3">
    <source>
        <dbReference type="SAM" id="SignalP"/>
    </source>
</evidence>
<protein>
    <submittedName>
        <fullName evidence="4">Uncharacterized protein</fullName>
    </submittedName>
</protein>
<feature type="compositionally biased region" description="Low complexity" evidence="1">
    <location>
        <begin position="306"/>
        <end position="323"/>
    </location>
</feature>
<feature type="region of interest" description="Disordered" evidence="1">
    <location>
        <begin position="46"/>
        <end position="70"/>
    </location>
</feature>
<dbReference type="Proteomes" id="UP000317494">
    <property type="component" value="Unassembled WGS sequence"/>
</dbReference>
<keyword evidence="2" id="KW-1133">Transmembrane helix</keyword>
<evidence type="ECO:0000256" key="2">
    <source>
        <dbReference type="SAM" id="Phobius"/>
    </source>
</evidence>
<comment type="caution">
    <text evidence="4">The sequence shown here is derived from an EMBL/GenBank/DDBJ whole genome shotgun (WGS) entry which is preliminary data.</text>
</comment>
<feature type="transmembrane region" description="Helical" evidence="2">
    <location>
        <begin position="88"/>
        <end position="119"/>
    </location>
</feature>
<feature type="region of interest" description="Disordered" evidence="1">
    <location>
        <begin position="306"/>
        <end position="364"/>
    </location>
</feature>
<feature type="region of interest" description="Disordered" evidence="1">
    <location>
        <begin position="195"/>
        <end position="219"/>
    </location>
</feature>
<accession>A0A507CBZ1</accession>
<evidence type="ECO:0000313" key="5">
    <source>
        <dbReference type="Proteomes" id="UP000317494"/>
    </source>
</evidence>
<feature type="compositionally biased region" description="Basic and acidic residues" evidence="1">
    <location>
        <begin position="203"/>
        <end position="219"/>
    </location>
</feature>
<proteinExistence type="predicted"/>
<reference evidence="4 5" key="1">
    <citation type="journal article" date="2019" name="Sci. Rep.">
        <title>Comparative genomics of chytrid fungi reveal insights into the obligate biotrophic and pathogenic lifestyle of Synchytrium endobioticum.</title>
        <authorList>
            <person name="van de Vossenberg B.T.L.H."/>
            <person name="Warris S."/>
            <person name="Nguyen H.D.T."/>
            <person name="van Gent-Pelzer M.P.E."/>
            <person name="Joly D.L."/>
            <person name="van de Geest H.C."/>
            <person name="Bonants P.J.M."/>
            <person name="Smith D.S."/>
            <person name="Levesque C.A."/>
            <person name="van der Lee T.A.J."/>
        </authorList>
    </citation>
    <scope>NUCLEOTIDE SEQUENCE [LARGE SCALE GENOMIC DNA]</scope>
    <source>
        <strain evidence="4 5">MB42</strain>
    </source>
</reference>